<evidence type="ECO:0000256" key="4">
    <source>
        <dbReference type="SAM" id="MobiDB-lite"/>
    </source>
</evidence>
<evidence type="ECO:0000313" key="6">
    <source>
        <dbReference type="EMBL" id="KAF4652702.1"/>
    </source>
</evidence>
<feature type="transmembrane region" description="Helical" evidence="5">
    <location>
        <begin position="100"/>
        <end position="117"/>
    </location>
</feature>
<gene>
    <name evidence="6" type="primary">AAPT1_3</name>
    <name evidence="6" type="ORF">FOL46_009548</name>
</gene>
<feature type="transmembrane region" description="Helical" evidence="5">
    <location>
        <begin position="279"/>
        <end position="301"/>
    </location>
</feature>
<dbReference type="GO" id="GO:0016020">
    <property type="term" value="C:membrane"/>
    <property type="evidence" value="ECO:0007669"/>
    <property type="project" value="UniProtKB-SubCell"/>
</dbReference>
<keyword evidence="5" id="KW-0812">Transmembrane</keyword>
<feature type="transmembrane region" description="Helical" evidence="5">
    <location>
        <begin position="208"/>
        <end position="229"/>
    </location>
</feature>
<dbReference type="InterPro" id="IPR014472">
    <property type="entry name" value="CHOPT"/>
</dbReference>
<keyword evidence="3 5" id="KW-0472">Membrane</keyword>
<comment type="subcellular location">
    <subcellularLocation>
        <location evidence="1">Membrane</location>
    </subcellularLocation>
</comment>
<proteinExistence type="inferred from homology"/>
<comment type="caution">
    <text evidence="6">The sequence shown here is derived from an EMBL/GenBank/DDBJ whole genome shotgun (WGS) entry which is preliminary data.</text>
</comment>
<dbReference type="PANTHER" id="PTHR10414:SF37">
    <property type="entry name" value="BB IN A BOXCAR, ISOFORM C"/>
    <property type="match status" value="1"/>
</dbReference>
<dbReference type="PANTHER" id="PTHR10414">
    <property type="entry name" value="ETHANOLAMINEPHOSPHOTRANSFERASE"/>
    <property type="match status" value="1"/>
</dbReference>
<feature type="transmembrane region" description="Helical" evidence="5">
    <location>
        <begin position="20"/>
        <end position="38"/>
    </location>
</feature>
<accession>A0A7J6L0J2</accession>
<feature type="region of interest" description="Disordered" evidence="4">
    <location>
        <begin position="391"/>
        <end position="410"/>
    </location>
</feature>
<sequence length="467" mass="52384">MTTFSVATLFQFGSGYRTLYVMLIGAVPFFFASWEQFYAGEFIMPQINGPSEGIFILIAVFIIGYASDDYTHFYHRKLSFSFPLPFSSDHHYVSLEYCDIPLIGCTIFAILVIYTNIRNVIRHERMKKEEYDNNNNTTTTPPHHRNNNNGSVMMMTTRQEGYLKHYGGKRPRIRDALSCAFPFCLGGILSSLWVCWSYDNVMDKHPRLVIWMIGLIFSKLVTHIQVAHVCGEKYTAWRKTYLLPLIIIPINCGIGYYFGSADNATTSSFTGGAPPIDESSLLIFMTFTAAIGWINMAYGVLTEMVSTVKRDYCKDSRPSLTTIGGKKRKSVDGKDDISSIRHHHHYRGEVDEPPAATSTTAAKRTRIDLRQWLGIVSDSAAASAGEVAGAVVGSSGNDDGNTPRDRNRVAGENYDDTWVAGNDEVCSSCFEFDFNEGHTNAVKKTVYVRDLILPPPPRHNSTIKMHE</sequence>
<protein>
    <submittedName>
        <fullName evidence="6">CDP-alcohol phosphatidyltransferase, variant 2</fullName>
    </submittedName>
</protein>
<evidence type="ECO:0000256" key="3">
    <source>
        <dbReference type="ARBA" id="ARBA00023136"/>
    </source>
</evidence>
<keyword evidence="6" id="KW-0808">Transferase</keyword>
<dbReference type="AlphaFoldDB" id="A0A7J6L0J2"/>
<reference evidence="6 7" key="1">
    <citation type="submission" date="2020-04" db="EMBL/GenBank/DDBJ databases">
        <title>Perkinsus olseni comparative genomics.</title>
        <authorList>
            <person name="Bogema D.R."/>
        </authorList>
    </citation>
    <scope>NUCLEOTIDE SEQUENCE [LARGE SCALE GENOMIC DNA]</scope>
    <source>
        <strain evidence="6">ATCC PRA-31</strain>
    </source>
</reference>
<dbReference type="EMBL" id="JABANN010000883">
    <property type="protein sequence ID" value="KAF4652702.1"/>
    <property type="molecule type" value="Genomic_DNA"/>
</dbReference>
<feature type="transmembrane region" description="Helical" evidence="5">
    <location>
        <begin position="241"/>
        <end position="259"/>
    </location>
</feature>
<dbReference type="GO" id="GO:0008610">
    <property type="term" value="P:lipid biosynthetic process"/>
    <property type="evidence" value="ECO:0007669"/>
    <property type="project" value="UniProtKB-ARBA"/>
</dbReference>
<evidence type="ECO:0000313" key="7">
    <source>
        <dbReference type="Proteomes" id="UP000572268"/>
    </source>
</evidence>
<keyword evidence="5" id="KW-1133">Transmembrane helix</keyword>
<organism evidence="6 7">
    <name type="scientific">Perkinsus olseni</name>
    <name type="common">Perkinsus atlanticus</name>
    <dbReference type="NCBI Taxonomy" id="32597"/>
    <lineage>
        <taxon>Eukaryota</taxon>
        <taxon>Sar</taxon>
        <taxon>Alveolata</taxon>
        <taxon>Perkinsozoa</taxon>
        <taxon>Perkinsea</taxon>
        <taxon>Perkinsida</taxon>
        <taxon>Perkinsidae</taxon>
        <taxon>Perkinsus</taxon>
    </lineage>
</organism>
<evidence type="ECO:0000256" key="5">
    <source>
        <dbReference type="SAM" id="Phobius"/>
    </source>
</evidence>
<dbReference type="GO" id="GO:0016740">
    <property type="term" value="F:transferase activity"/>
    <property type="evidence" value="ECO:0007669"/>
    <property type="project" value="UniProtKB-KW"/>
</dbReference>
<comment type="similarity">
    <text evidence="2">Belongs to the CDP-alcohol phosphatidyltransferase class-I family.</text>
</comment>
<dbReference type="Proteomes" id="UP000572268">
    <property type="component" value="Unassembled WGS sequence"/>
</dbReference>
<evidence type="ECO:0000256" key="2">
    <source>
        <dbReference type="ARBA" id="ARBA00010441"/>
    </source>
</evidence>
<feature type="transmembrane region" description="Helical" evidence="5">
    <location>
        <begin position="176"/>
        <end position="196"/>
    </location>
</feature>
<feature type="transmembrane region" description="Helical" evidence="5">
    <location>
        <begin position="50"/>
        <end position="67"/>
    </location>
</feature>
<evidence type="ECO:0000256" key="1">
    <source>
        <dbReference type="ARBA" id="ARBA00004370"/>
    </source>
</evidence>
<name>A0A7J6L0J2_PEROL</name>